<dbReference type="HAMAP" id="MF_00122">
    <property type="entry name" value="GatC"/>
    <property type="match status" value="1"/>
</dbReference>
<organism evidence="2 3">
    <name type="scientific">Phaeodactylibacter luteus</name>
    <dbReference type="NCBI Taxonomy" id="1564516"/>
    <lineage>
        <taxon>Bacteria</taxon>
        <taxon>Pseudomonadati</taxon>
        <taxon>Bacteroidota</taxon>
        <taxon>Saprospiria</taxon>
        <taxon>Saprospirales</taxon>
        <taxon>Haliscomenobacteraceae</taxon>
        <taxon>Phaeodactylibacter</taxon>
    </lineage>
</organism>
<evidence type="ECO:0000313" key="2">
    <source>
        <dbReference type="EMBL" id="TXB63756.1"/>
    </source>
</evidence>
<gene>
    <name evidence="1 2" type="primary">gatC</name>
    <name evidence="2" type="ORF">FRY97_08010</name>
</gene>
<dbReference type="EC" id="6.3.5.-" evidence="1"/>
<keyword evidence="1" id="KW-0067">ATP-binding</keyword>
<protein>
    <recommendedName>
        <fullName evidence="1">Aspartyl/glutamyl-tRNA(Asn/Gln) amidotransferase subunit C</fullName>
        <shortName evidence="1">Asp/Glu-ADT subunit C</shortName>
        <ecNumber evidence="1">6.3.5.-</ecNumber>
    </recommendedName>
</protein>
<keyword evidence="1" id="KW-0547">Nucleotide-binding</keyword>
<keyword evidence="1" id="KW-0436">Ligase</keyword>
<dbReference type="GO" id="GO:0016740">
    <property type="term" value="F:transferase activity"/>
    <property type="evidence" value="ECO:0007669"/>
    <property type="project" value="UniProtKB-KW"/>
</dbReference>
<dbReference type="EMBL" id="VOOR01000013">
    <property type="protein sequence ID" value="TXB63756.1"/>
    <property type="molecule type" value="Genomic_DNA"/>
</dbReference>
<evidence type="ECO:0000256" key="1">
    <source>
        <dbReference type="HAMAP-Rule" id="MF_00122"/>
    </source>
</evidence>
<sequence length="96" mass="10786">MKIDEGLILRLEHLARLQLTPTERQTVQQDLNRILEMVAKLDELSTEGIEPLTYINEEPGDLREDAVAGQADRAAALRLSPDEDGAHFRVPKVIDL</sequence>
<evidence type="ECO:0000313" key="3">
    <source>
        <dbReference type="Proteomes" id="UP000321580"/>
    </source>
</evidence>
<dbReference type="Pfam" id="PF02686">
    <property type="entry name" value="GatC"/>
    <property type="match status" value="1"/>
</dbReference>
<keyword evidence="3" id="KW-1185">Reference proteome</keyword>
<dbReference type="GO" id="GO:0070681">
    <property type="term" value="P:glutaminyl-tRNAGln biosynthesis via transamidation"/>
    <property type="evidence" value="ECO:0007669"/>
    <property type="project" value="TreeGrafter"/>
</dbReference>
<dbReference type="NCBIfam" id="TIGR00135">
    <property type="entry name" value="gatC"/>
    <property type="match status" value="1"/>
</dbReference>
<accession>A0A5C6RN64</accession>
<comment type="similarity">
    <text evidence="1">Belongs to the GatC family.</text>
</comment>
<proteinExistence type="inferred from homology"/>
<dbReference type="Proteomes" id="UP000321580">
    <property type="component" value="Unassembled WGS sequence"/>
</dbReference>
<dbReference type="OrthoDB" id="9813938at2"/>
<dbReference type="PANTHER" id="PTHR15004">
    <property type="entry name" value="GLUTAMYL-TRNA(GLN) AMIDOTRANSFERASE SUBUNIT C, MITOCHONDRIAL"/>
    <property type="match status" value="1"/>
</dbReference>
<comment type="caution">
    <text evidence="2">The sequence shown here is derived from an EMBL/GenBank/DDBJ whole genome shotgun (WGS) entry which is preliminary data.</text>
</comment>
<reference evidence="2 3" key="1">
    <citation type="submission" date="2019-08" db="EMBL/GenBank/DDBJ databases">
        <title>Genome of Phaeodactylibacter luteus.</title>
        <authorList>
            <person name="Bowman J.P."/>
        </authorList>
    </citation>
    <scope>NUCLEOTIDE SEQUENCE [LARGE SCALE GENOMIC DNA]</scope>
    <source>
        <strain evidence="2 3">KCTC 42180</strain>
    </source>
</reference>
<keyword evidence="2" id="KW-0808">Transferase</keyword>
<dbReference type="GO" id="GO:0005524">
    <property type="term" value="F:ATP binding"/>
    <property type="evidence" value="ECO:0007669"/>
    <property type="project" value="UniProtKB-KW"/>
</dbReference>
<dbReference type="GO" id="GO:0006450">
    <property type="term" value="P:regulation of translational fidelity"/>
    <property type="evidence" value="ECO:0007669"/>
    <property type="project" value="InterPro"/>
</dbReference>
<comment type="catalytic activity">
    <reaction evidence="1">
        <text>L-glutamyl-tRNA(Gln) + L-glutamine + ATP + H2O = L-glutaminyl-tRNA(Gln) + L-glutamate + ADP + phosphate + H(+)</text>
        <dbReference type="Rhea" id="RHEA:17521"/>
        <dbReference type="Rhea" id="RHEA-COMP:9681"/>
        <dbReference type="Rhea" id="RHEA-COMP:9684"/>
        <dbReference type="ChEBI" id="CHEBI:15377"/>
        <dbReference type="ChEBI" id="CHEBI:15378"/>
        <dbReference type="ChEBI" id="CHEBI:29985"/>
        <dbReference type="ChEBI" id="CHEBI:30616"/>
        <dbReference type="ChEBI" id="CHEBI:43474"/>
        <dbReference type="ChEBI" id="CHEBI:58359"/>
        <dbReference type="ChEBI" id="CHEBI:78520"/>
        <dbReference type="ChEBI" id="CHEBI:78521"/>
        <dbReference type="ChEBI" id="CHEBI:456216"/>
    </reaction>
</comment>
<dbReference type="AlphaFoldDB" id="A0A5C6RN64"/>
<dbReference type="GO" id="GO:0006412">
    <property type="term" value="P:translation"/>
    <property type="evidence" value="ECO:0007669"/>
    <property type="project" value="UniProtKB-UniRule"/>
</dbReference>
<comment type="subunit">
    <text evidence="1">Heterotrimer of A, B and C subunits.</text>
</comment>
<name>A0A5C6RN64_9BACT</name>
<keyword evidence="1" id="KW-0648">Protein biosynthesis</keyword>
<dbReference type="InterPro" id="IPR036113">
    <property type="entry name" value="Asp/Glu-ADT_sf_sub_c"/>
</dbReference>
<comment type="function">
    <text evidence="1">Allows the formation of correctly charged Asn-tRNA(Asn) or Gln-tRNA(Gln) through the transamidation of misacylated Asp-tRNA(Asn) or Glu-tRNA(Gln) in organisms which lack either or both of asparaginyl-tRNA or glutaminyl-tRNA synthetases. The reaction takes place in the presence of glutamine and ATP through an activated phospho-Asp-tRNA(Asn) or phospho-Glu-tRNA(Gln).</text>
</comment>
<dbReference type="GO" id="GO:0050567">
    <property type="term" value="F:glutaminyl-tRNA synthase (glutamine-hydrolyzing) activity"/>
    <property type="evidence" value="ECO:0007669"/>
    <property type="project" value="UniProtKB-UniRule"/>
</dbReference>
<dbReference type="GO" id="GO:0050566">
    <property type="term" value="F:asparaginyl-tRNA synthase (glutamine-hydrolyzing) activity"/>
    <property type="evidence" value="ECO:0007669"/>
    <property type="project" value="RHEA"/>
</dbReference>
<dbReference type="PANTHER" id="PTHR15004:SF0">
    <property type="entry name" value="GLUTAMYL-TRNA(GLN) AMIDOTRANSFERASE SUBUNIT C, MITOCHONDRIAL"/>
    <property type="match status" value="1"/>
</dbReference>
<dbReference type="InterPro" id="IPR003837">
    <property type="entry name" value="GatC"/>
</dbReference>
<dbReference type="RefSeq" id="WP_147166932.1">
    <property type="nucleotide sequence ID" value="NZ_VOOR01000013.1"/>
</dbReference>
<comment type="catalytic activity">
    <reaction evidence="1">
        <text>L-aspartyl-tRNA(Asn) + L-glutamine + ATP + H2O = L-asparaginyl-tRNA(Asn) + L-glutamate + ADP + phosphate + 2 H(+)</text>
        <dbReference type="Rhea" id="RHEA:14513"/>
        <dbReference type="Rhea" id="RHEA-COMP:9674"/>
        <dbReference type="Rhea" id="RHEA-COMP:9677"/>
        <dbReference type="ChEBI" id="CHEBI:15377"/>
        <dbReference type="ChEBI" id="CHEBI:15378"/>
        <dbReference type="ChEBI" id="CHEBI:29985"/>
        <dbReference type="ChEBI" id="CHEBI:30616"/>
        <dbReference type="ChEBI" id="CHEBI:43474"/>
        <dbReference type="ChEBI" id="CHEBI:58359"/>
        <dbReference type="ChEBI" id="CHEBI:78515"/>
        <dbReference type="ChEBI" id="CHEBI:78516"/>
        <dbReference type="ChEBI" id="CHEBI:456216"/>
    </reaction>
</comment>
<dbReference type="SUPFAM" id="SSF141000">
    <property type="entry name" value="Glu-tRNAGln amidotransferase C subunit"/>
    <property type="match status" value="1"/>
</dbReference>
<dbReference type="Gene3D" id="1.10.20.60">
    <property type="entry name" value="Glu-tRNAGln amidotransferase C subunit, N-terminal domain"/>
    <property type="match status" value="1"/>
</dbReference>